<keyword evidence="3" id="KW-1185">Reference proteome</keyword>
<reference evidence="2" key="1">
    <citation type="submission" date="2022-08" db="EMBL/GenBank/DDBJ databases">
        <authorList>
            <person name="Gutierrez-Valencia J."/>
        </authorList>
    </citation>
    <scope>NUCLEOTIDE SEQUENCE</scope>
</reference>
<dbReference type="Pfam" id="PF12937">
    <property type="entry name" value="F-box-like"/>
    <property type="match status" value="1"/>
</dbReference>
<name>A0AAV0HNB9_9ROSI</name>
<proteinExistence type="predicted"/>
<dbReference type="InterPro" id="IPR001810">
    <property type="entry name" value="F-box_dom"/>
</dbReference>
<gene>
    <name evidence="2" type="ORF">LITE_LOCUS5195</name>
</gene>
<dbReference type="PANTHER" id="PTHR35546">
    <property type="entry name" value="F-BOX PROTEIN INTERACTION DOMAIN PROTEIN-RELATED"/>
    <property type="match status" value="1"/>
</dbReference>
<dbReference type="PANTHER" id="PTHR35546:SF128">
    <property type="entry name" value="F-BOX ASSOCIATED DOMAIN-CONTAINING PROTEIN"/>
    <property type="match status" value="1"/>
</dbReference>
<dbReference type="SUPFAM" id="SSF81383">
    <property type="entry name" value="F-box domain"/>
    <property type="match status" value="1"/>
</dbReference>
<dbReference type="SUPFAM" id="SSF50965">
    <property type="entry name" value="Galactose oxidase, central domain"/>
    <property type="match status" value="1"/>
</dbReference>
<evidence type="ECO:0000313" key="3">
    <source>
        <dbReference type="Proteomes" id="UP001154282"/>
    </source>
</evidence>
<dbReference type="SMART" id="SM00256">
    <property type="entry name" value="FBOX"/>
    <property type="match status" value="1"/>
</dbReference>
<dbReference type="Pfam" id="PF24750">
    <property type="entry name" value="b-prop_At3g26010-like"/>
    <property type="match status" value="1"/>
</dbReference>
<dbReference type="Gene3D" id="1.20.1280.50">
    <property type="match status" value="1"/>
</dbReference>
<evidence type="ECO:0000259" key="1">
    <source>
        <dbReference type="SMART" id="SM00256"/>
    </source>
</evidence>
<dbReference type="EMBL" id="CAMGYJ010000002">
    <property type="protein sequence ID" value="CAI0386695.1"/>
    <property type="molecule type" value="Genomic_DNA"/>
</dbReference>
<dbReference type="InterPro" id="IPR011043">
    <property type="entry name" value="Gal_Oxase/kelch_b-propeller"/>
</dbReference>
<dbReference type="AlphaFoldDB" id="A0AAV0HNB9"/>
<accession>A0AAV0HNB9</accession>
<dbReference type="Proteomes" id="UP001154282">
    <property type="component" value="Unassembled WGS sequence"/>
</dbReference>
<comment type="caution">
    <text evidence="2">The sequence shown here is derived from an EMBL/GenBank/DDBJ whole genome shotgun (WGS) entry which is preliminary data.</text>
</comment>
<organism evidence="2 3">
    <name type="scientific">Linum tenue</name>
    <dbReference type="NCBI Taxonomy" id="586396"/>
    <lineage>
        <taxon>Eukaryota</taxon>
        <taxon>Viridiplantae</taxon>
        <taxon>Streptophyta</taxon>
        <taxon>Embryophyta</taxon>
        <taxon>Tracheophyta</taxon>
        <taxon>Spermatophyta</taxon>
        <taxon>Magnoliopsida</taxon>
        <taxon>eudicotyledons</taxon>
        <taxon>Gunneridae</taxon>
        <taxon>Pentapetalae</taxon>
        <taxon>rosids</taxon>
        <taxon>fabids</taxon>
        <taxon>Malpighiales</taxon>
        <taxon>Linaceae</taxon>
        <taxon>Linum</taxon>
    </lineage>
</organism>
<sequence>MSPCPFGELGDDLLLGVVSRLRDYISACRCKSVCKRWNSIISDPYFSHRFVAHNKGRSAGDEELPPLVTPDDIRRWILSFLPVPTPIQFCLSVFDCFRDLLLLSFAPLMDYHKLVRTFLVCNPFTKQWVALPLAPPRPIGGRVSIARLVCRPSSSVVTLDAGDVSKPALTHHFEYEFRVVRMSRFKSSVSELDVFCSKSGEWTMVALDLGGRLTPRWGLANTVVSLNGKLYWMNTGSQVIRWNPFSLEVEEEEDHDALRIPRGVSDSEIEFCLCVSQGDLCLFFIDGVTFESPRDVLSVWRQGYGRRGWRRYHQVALNKLMSRIVYDQHGREIRRFELEFSNVVGQHPEKSEIVLVEFLYPNGQIGVYSCNLRTKELKFLFEQKDYFQGHMVFQPKVSLWPTQFSNYEKLRGCYDGSYSGWVQSSNQSTS</sequence>
<evidence type="ECO:0000313" key="2">
    <source>
        <dbReference type="EMBL" id="CAI0386695.1"/>
    </source>
</evidence>
<protein>
    <recommendedName>
        <fullName evidence="1">F-box domain-containing protein</fullName>
    </recommendedName>
</protein>
<dbReference type="InterPro" id="IPR036047">
    <property type="entry name" value="F-box-like_dom_sf"/>
</dbReference>
<dbReference type="InterPro" id="IPR055290">
    <property type="entry name" value="At3g26010-like"/>
</dbReference>
<feature type="domain" description="F-box" evidence="1">
    <location>
        <begin position="9"/>
        <end position="50"/>
    </location>
</feature>
<dbReference type="InterPro" id="IPR056592">
    <property type="entry name" value="Beta-prop_At3g26010-like"/>
</dbReference>